<evidence type="ECO:0000313" key="2">
    <source>
        <dbReference type="Proteomes" id="UP001145094"/>
    </source>
</evidence>
<organism evidence="1 2">
    <name type="scientific">Sellimonas catena</name>
    <dbReference type="NCBI Taxonomy" id="2994035"/>
    <lineage>
        <taxon>Bacteria</taxon>
        <taxon>Bacillati</taxon>
        <taxon>Bacillota</taxon>
        <taxon>Clostridia</taxon>
        <taxon>Lachnospirales</taxon>
        <taxon>Lachnospiraceae</taxon>
        <taxon>Sellimonas</taxon>
    </lineage>
</organism>
<dbReference type="AlphaFoldDB" id="A0A9W6CEK9"/>
<sequence>MRHKDPELMNRIKQYISEYYLENAGAMPTITQIANPLEAVLKIAEKRREVAA</sequence>
<accession>A0A9W6CEK9</accession>
<name>A0A9W6CEK9_9FIRM</name>
<gene>
    <name evidence="1" type="ORF">Selli2_17070</name>
</gene>
<reference evidence="1" key="1">
    <citation type="submission" date="2022-11" db="EMBL/GenBank/DDBJ databases">
        <title>Draft genome sequence of Sellimonas catena strain 18CBH55.</title>
        <authorList>
            <person name="Hisatomi A."/>
            <person name="Ohkuma M."/>
            <person name="Sakamoto M."/>
        </authorList>
    </citation>
    <scope>NUCLEOTIDE SEQUENCE</scope>
    <source>
        <strain evidence="1">18CBH55</strain>
    </source>
</reference>
<dbReference type="RefSeq" id="WP_281845167.1">
    <property type="nucleotide sequence ID" value="NZ_BSCH01000010.1"/>
</dbReference>
<comment type="caution">
    <text evidence="1">The sequence shown here is derived from an EMBL/GenBank/DDBJ whole genome shotgun (WGS) entry which is preliminary data.</text>
</comment>
<proteinExistence type="predicted"/>
<reference evidence="1" key="3">
    <citation type="journal article" date="2023" name="Int. J. Syst. Evol. Microbiol.">
        <title>Sellimonas catena sp. nov., isolated from human faeces.</title>
        <authorList>
            <person name="Hisatomi A."/>
            <person name="Ohkuma M."/>
            <person name="Sakamoto M."/>
        </authorList>
    </citation>
    <scope>NUCLEOTIDE SEQUENCE</scope>
    <source>
        <strain evidence="1">18CBH55</strain>
    </source>
</reference>
<reference evidence="1" key="2">
    <citation type="submission" date="2022-11" db="EMBL/GenBank/DDBJ databases">
        <title>Draft genome sequence of Sellimonas catena strain 18CBH55.</title>
        <authorList>
            <person name="Atsushi H."/>
            <person name="Moriya O."/>
            <person name="Mitsuo S."/>
        </authorList>
    </citation>
    <scope>NUCLEOTIDE SEQUENCE</scope>
    <source>
        <strain evidence="1">18CBH55</strain>
    </source>
</reference>
<dbReference type="Proteomes" id="UP001145094">
    <property type="component" value="Unassembled WGS sequence"/>
</dbReference>
<dbReference type="EMBL" id="BSCH01000010">
    <property type="protein sequence ID" value="GLG90280.1"/>
    <property type="molecule type" value="Genomic_DNA"/>
</dbReference>
<evidence type="ECO:0000313" key="1">
    <source>
        <dbReference type="EMBL" id="GLG90280.1"/>
    </source>
</evidence>
<protein>
    <submittedName>
        <fullName evidence="1">Uncharacterized protein</fullName>
    </submittedName>
</protein>